<evidence type="ECO:0000256" key="1">
    <source>
        <dbReference type="ARBA" id="ARBA00007358"/>
    </source>
</evidence>
<accession>A0A0R1VF82</accession>
<feature type="domain" description="Fe-containing alcohol dehydrogenase-like C-terminal" evidence="4">
    <location>
        <begin position="200"/>
        <end position="394"/>
    </location>
</feature>
<dbReference type="Pfam" id="PF00465">
    <property type="entry name" value="Fe-ADH"/>
    <property type="match status" value="1"/>
</dbReference>
<dbReference type="SUPFAM" id="SSF56796">
    <property type="entry name" value="Dehydroquinate synthase-like"/>
    <property type="match status" value="1"/>
</dbReference>
<dbReference type="Gene3D" id="1.20.1090.10">
    <property type="entry name" value="Dehydroquinate synthase-like - alpha domain"/>
    <property type="match status" value="1"/>
</dbReference>
<comment type="caution">
    <text evidence="5">The sequence shown here is derived from an EMBL/GenBank/DDBJ whole genome shotgun (WGS) entry which is preliminary data.</text>
</comment>
<dbReference type="STRING" id="1423750.FC89_GL002464"/>
<keyword evidence="6" id="KW-1185">Reference proteome</keyword>
<dbReference type="InterPro" id="IPR056798">
    <property type="entry name" value="ADH_Fe_C"/>
</dbReference>
<organism evidence="5 6">
    <name type="scientific">Liquorilactobacillus ghanensis DSM 18630</name>
    <dbReference type="NCBI Taxonomy" id="1423750"/>
    <lineage>
        <taxon>Bacteria</taxon>
        <taxon>Bacillati</taxon>
        <taxon>Bacillota</taxon>
        <taxon>Bacilli</taxon>
        <taxon>Lactobacillales</taxon>
        <taxon>Lactobacillaceae</taxon>
        <taxon>Liquorilactobacillus</taxon>
    </lineage>
</organism>
<evidence type="ECO:0000313" key="5">
    <source>
        <dbReference type="EMBL" id="KRM04061.1"/>
    </source>
</evidence>
<keyword evidence="2" id="KW-0560">Oxidoreductase</keyword>
<evidence type="ECO:0000259" key="3">
    <source>
        <dbReference type="Pfam" id="PF00465"/>
    </source>
</evidence>
<dbReference type="PANTHER" id="PTHR11496:SF102">
    <property type="entry name" value="ALCOHOL DEHYDROGENASE 4"/>
    <property type="match status" value="1"/>
</dbReference>
<dbReference type="InterPro" id="IPR001670">
    <property type="entry name" value="ADH_Fe/GldA"/>
</dbReference>
<protein>
    <submittedName>
        <fullName evidence="5">Lactaldehyde reductase</fullName>
    </submittedName>
</protein>
<sequence>MLKQITIAQQGKFQNNKLNEAFQMENFSIQPIINLTDNLSSMFKELAVNKDDVLLTTKHIIAPYLNPADLPLDVIYLENYIHGEPTDKAADQLLKKANEKDYRRIIAIGGGSVIDNAKLLVYGGNKTITEIAATGNQLPKKRQLVIVPTTTGTGSEVTNVAVFNFLDKKTKVGLAYPSMFADQVYLIGDLTKSMPYKVFATSSIDALVHSIESYLSPKATSFSRIFSAAAMKIIIQGYLKIILADQIGHTPQGALLQKFLEASTMAGVAFSNAGCGPVHALAYPIGATYHIAHGQSNYLVFNGTFNKYQELGADLSALEQILAEILPVKPADTLTELNKLINHILPNQSLSQIGMTSETCRQFAASVIKNQQRLLVNSPIKLSETDVADIYQSLL</sequence>
<name>A0A0R1VF82_9LACO</name>
<evidence type="ECO:0000259" key="4">
    <source>
        <dbReference type="Pfam" id="PF25137"/>
    </source>
</evidence>
<proteinExistence type="inferred from homology"/>
<comment type="similarity">
    <text evidence="1">Belongs to the iron-containing alcohol dehydrogenase family.</text>
</comment>
<evidence type="ECO:0000313" key="6">
    <source>
        <dbReference type="Proteomes" id="UP000051451"/>
    </source>
</evidence>
<dbReference type="Pfam" id="PF25137">
    <property type="entry name" value="ADH_Fe_C"/>
    <property type="match status" value="1"/>
</dbReference>
<dbReference type="AlphaFoldDB" id="A0A0R1VF82"/>
<dbReference type="Proteomes" id="UP000051451">
    <property type="component" value="Unassembled WGS sequence"/>
</dbReference>
<gene>
    <name evidence="5" type="ORF">FC89_GL002464</name>
</gene>
<dbReference type="PANTHER" id="PTHR11496">
    <property type="entry name" value="ALCOHOL DEHYDROGENASE"/>
    <property type="match status" value="1"/>
</dbReference>
<dbReference type="InterPro" id="IPR039697">
    <property type="entry name" value="Alcohol_dehydrogenase_Fe"/>
</dbReference>
<dbReference type="GO" id="GO:0046872">
    <property type="term" value="F:metal ion binding"/>
    <property type="evidence" value="ECO:0007669"/>
    <property type="project" value="InterPro"/>
</dbReference>
<evidence type="ECO:0000256" key="2">
    <source>
        <dbReference type="ARBA" id="ARBA00023002"/>
    </source>
</evidence>
<feature type="domain" description="Alcohol dehydrogenase iron-type/glycerol dehydrogenase GldA" evidence="3">
    <location>
        <begin position="77"/>
        <end position="184"/>
    </location>
</feature>
<dbReference type="Gene3D" id="3.40.50.1970">
    <property type="match status" value="1"/>
</dbReference>
<dbReference type="GO" id="GO:0004022">
    <property type="term" value="F:alcohol dehydrogenase (NAD+) activity"/>
    <property type="evidence" value="ECO:0007669"/>
    <property type="project" value="TreeGrafter"/>
</dbReference>
<dbReference type="PATRIC" id="fig|1423750.3.peg.2505"/>
<reference evidence="5 6" key="1">
    <citation type="journal article" date="2015" name="Genome Announc.">
        <title>Expanding the biotechnology potential of lactobacilli through comparative genomics of 213 strains and associated genera.</title>
        <authorList>
            <person name="Sun Z."/>
            <person name="Harris H.M."/>
            <person name="McCann A."/>
            <person name="Guo C."/>
            <person name="Argimon S."/>
            <person name="Zhang W."/>
            <person name="Yang X."/>
            <person name="Jeffery I.B."/>
            <person name="Cooney J.C."/>
            <person name="Kagawa T.F."/>
            <person name="Liu W."/>
            <person name="Song Y."/>
            <person name="Salvetti E."/>
            <person name="Wrobel A."/>
            <person name="Rasinkangas P."/>
            <person name="Parkhill J."/>
            <person name="Rea M.C."/>
            <person name="O'Sullivan O."/>
            <person name="Ritari J."/>
            <person name="Douillard F.P."/>
            <person name="Paul Ross R."/>
            <person name="Yang R."/>
            <person name="Briner A.E."/>
            <person name="Felis G.E."/>
            <person name="de Vos W.M."/>
            <person name="Barrangou R."/>
            <person name="Klaenhammer T.R."/>
            <person name="Caufield P.W."/>
            <person name="Cui Y."/>
            <person name="Zhang H."/>
            <person name="O'Toole P.W."/>
        </authorList>
    </citation>
    <scope>NUCLEOTIDE SEQUENCE [LARGE SCALE GENOMIC DNA]</scope>
    <source>
        <strain evidence="5 6">DSM 18630</strain>
    </source>
</reference>
<dbReference type="EMBL" id="AZGB01000030">
    <property type="protein sequence ID" value="KRM04061.1"/>
    <property type="molecule type" value="Genomic_DNA"/>
</dbReference>